<feature type="region of interest" description="Disordered" evidence="1">
    <location>
        <begin position="105"/>
        <end position="136"/>
    </location>
</feature>
<protein>
    <submittedName>
        <fullName evidence="2">Unnamed protein product</fullName>
    </submittedName>
</protein>
<evidence type="ECO:0000256" key="1">
    <source>
        <dbReference type="SAM" id="MobiDB-lite"/>
    </source>
</evidence>
<feature type="compositionally biased region" description="Polar residues" evidence="1">
    <location>
        <begin position="126"/>
        <end position="136"/>
    </location>
</feature>
<name>A0A9W6WNA3_9STRA</name>
<keyword evidence="3" id="KW-1185">Reference proteome</keyword>
<evidence type="ECO:0000313" key="2">
    <source>
        <dbReference type="EMBL" id="GMF10229.1"/>
    </source>
</evidence>
<comment type="caution">
    <text evidence="2">The sequence shown here is derived from an EMBL/GenBank/DDBJ whole genome shotgun (WGS) entry which is preliminary data.</text>
</comment>
<dbReference type="Proteomes" id="UP001165083">
    <property type="component" value="Unassembled WGS sequence"/>
</dbReference>
<proteinExistence type="predicted"/>
<dbReference type="AlphaFoldDB" id="A0A9W6WNA3"/>
<sequence length="136" mass="15363">MARNEENGAEVPFTWKKVAIRELQRLHNSSEENASLREAVQQHAFQPCLSLVAYKQPIPYWPESKGLVTRLLPISWTIKRITNLVDNQEISQALLPAFDEAYADSTGFSTSSPSTKSPVQAERPTSRSCQTQRTIF</sequence>
<evidence type="ECO:0000313" key="3">
    <source>
        <dbReference type="Proteomes" id="UP001165083"/>
    </source>
</evidence>
<reference evidence="2" key="1">
    <citation type="submission" date="2023-04" db="EMBL/GenBank/DDBJ databases">
        <title>Phytophthora lilii NBRC 32176.</title>
        <authorList>
            <person name="Ichikawa N."/>
            <person name="Sato H."/>
            <person name="Tonouchi N."/>
        </authorList>
    </citation>
    <scope>NUCLEOTIDE SEQUENCE</scope>
    <source>
        <strain evidence="2">NBRC 32176</strain>
    </source>
</reference>
<feature type="compositionally biased region" description="Polar residues" evidence="1">
    <location>
        <begin position="106"/>
        <end position="118"/>
    </location>
</feature>
<gene>
    <name evidence="2" type="ORF">Plil01_000105900</name>
</gene>
<organism evidence="2 3">
    <name type="scientific">Phytophthora lilii</name>
    <dbReference type="NCBI Taxonomy" id="2077276"/>
    <lineage>
        <taxon>Eukaryota</taxon>
        <taxon>Sar</taxon>
        <taxon>Stramenopiles</taxon>
        <taxon>Oomycota</taxon>
        <taxon>Peronosporomycetes</taxon>
        <taxon>Peronosporales</taxon>
        <taxon>Peronosporaceae</taxon>
        <taxon>Phytophthora</taxon>
    </lineage>
</organism>
<accession>A0A9W6WNA3</accession>
<dbReference type="EMBL" id="BSXW01000034">
    <property type="protein sequence ID" value="GMF10229.1"/>
    <property type="molecule type" value="Genomic_DNA"/>
</dbReference>